<keyword evidence="2" id="KW-0732">Signal</keyword>
<reference evidence="4 5" key="1">
    <citation type="submission" date="2018-03" db="EMBL/GenBank/DDBJ databases">
        <title>Genomic Encyclopedia of Archaeal and Bacterial Type Strains, Phase II (KMG-II): from individual species to whole genera.</title>
        <authorList>
            <person name="Goeker M."/>
        </authorList>
    </citation>
    <scope>NUCLEOTIDE SEQUENCE [LARGE SCALE GENOMIC DNA]</scope>
    <source>
        <strain evidence="4 5">DSM 28229</strain>
    </source>
</reference>
<dbReference type="PANTHER" id="PTHR31988">
    <property type="entry name" value="ESTERASE, PUTATIVE (DUF303)-RELATED"/>
    <property type="match status" value="1"/>
</dbReference>
<accession>A0A315Z7Y8</accession>
<feature type="domain" description="Sialate O-acetylesterase" evidence="3">
    <location>
        <begin position="29"/>
        <end position="296"/>
    </location>
</feature>
<keyword evidence="5" id="KW-1185">Reference proteome</keyword>
<dbReference type="Gene3D" id="3.40.50.1110">
    <property type="entry name" value="SGNH hydrolase"/>
    <property type="match status" value="1"/>
</dbReference>
<gene>
    <name evidence="4" type="ORF">BC781_104347</name>
</gene>
<dbReference type="InterPro" id="IPR052940">
    <property type="entry name" value="Carb_Esterase_6"/>
</dbReference>
<organism evidence="4 5">
    <name type="scientific">Sediminitomix flava</name>
    <dbReference type="NCBI Taxonomy" id="379075"/>
    <lineage>
        <taxon>Bacteria</taxon>
        <taxon>Pseudomonadati</taxon>
        <taxon>Bacteroidota</taxon>
        <taxon>Cytophagia</taxon>
        <taxon>Cytophagales</taxon>
        <taxon>Flammeovirgaceae</taxon>
        <taxon>Sediminitomix</taxon>
    </lineage>
</organism>
<dbReference type="InterPro" id="IPR036514">
    <property type="entry name" value="SGNH_hydro_sf"/>
</dbReference>
<name>A0A315Z7Y8_SEDFL</name>
<evidence type="ECO:0000313" key="4">
    <source>
        <dbReference type="EMBL" id="PWJ41072.1"/>
    </source>
</evidence>
<dbReference type="RefSeq" id="WP_211323861.1">
    <property type="nucleotide sequence ID" value="NZ_QGDO01000004.1"/>
</dbReference>
<sequence length="304" mass="34568">MKHAFFQLMLLSFLLPLQLSAQKAQKEKVRLFFLGGQSNMEGLGYNKDLPKKLKQIDDVYIFNGNDVADGAENGGLGIWEVLKAGHGYGFNSDGKENKLSERFGLELTLAEALKEKYPNEKIAFIKYAKGGSSIDTLAFEYGTWDPAFQESTNQYDHFLATVNNAFRNTDIDGDGVEEELIPTGIFWMQGESDAVKEEVALRYHSNLTMLMGRIRAVFRDNDLPIVMGKISDSWNKPSGKVWKYGDMVQYAQEKFCIEDPNAVIVRHTRYYKYSDPFHYNSEGYIDLGKRFAEAMLSLELKPIQ</sequence>
<dbReference type="AlphaFoldDB" id="A0A315Z7Y8"/>
<evidence type="ECO:0000256" key="2">
    <source>
        <dbReference type="SAM" id="SignalP"/>
    </source>
</evidence>
<evidence type="ECO:0000259" key="3">
    <source>
        <dbReference type="Pfam" id="PF03629"/>
    </source>
</evidence>
<dbReference type="SUPFAM" id="SSF52266">
    <property type="entry name" value="SGNH hydrolase"/>
    <property type="match status" value="1"/>
</dbReference>
<dbReference type="InterPro" id="IPR005181">
    <property type="entry name" value="SASA"/>
</dbReference>
<dbReference type="Proteomes" id="UP000245535">
    <property type="component" value="Unassembled WGS sequence"/>
</dbReference>
<evidence type="ECO:0000256" key="1">
    <source>
        <dbReference type="ARBA" id="ARBA00022801"/>
    </source>
</evidence>
<proteinExistence type="predicted"/>
<dbReference type="Pfam" id="PF03629">
    <property type="entry name" value="SASA"/>
    <property type="match status" value="1"/>
</dbReference>
<feature type="signal peptide" evidence="2">
    <location>
        <begin position="1"/>
        <end position="21"/>
    </location>
</feature>
<dbReference type="EMBL" id="QGDO01000004">
    <property type="protein sequence ID" value="PWJ41072.1"/>
    <property type="molecule type" value="Genomic_DNA"/>
</dbReference>
<feature type="chain" id="PRO_5016358608" description="Sialate O-acetylesterase domain-containing protein" evidence="2">
    <location>
        <begin position="22"/>
        <end position="304"/>
    </location>
</feature>
<comment type="caution">
    <text evidence="4">The sequence shown here is derived from an EMBL/GenBank/DDBJ whole genome shotgun (WGS) entry which is preliminary data.</text>
</comment>
<keyword evidence="1" id="KW-0378">Hydrolase</keyword>
<protein>
    <recommendedName>
        <fullName evidence="3">Sialate O-acetylesterase domain-containing protein</fullName>
    </recommendedName>
</protein>
<evidence type="ECO:0000313" key="5">
    <source>
        <dbReference type="Proteomes" id="UP000245535"/>
    </source>
</evidence>
<dbReference type="GO" id="GO:0016788">
    <property type="term" value="F:hydrolase activity, acting on ester bonds"/>
    <property type="evidence" value="ECO:0007669"/>
    <property type="project" value="UniProtKB-ARBA"/>
</dbReference>
<dbReference type="PANTHER" id="PTHR31988:SF19">
    <property type="entry name" value="9-O-ACETYL-N-ACETYLNEURAMINIC ACID DEACETYLASE-RELATED"/>
    <property type="match status" value="1"/>
</dbReference>